<accession>A0A060UPJ1</accession>
<organism evidence="2">
    <name type="scientific">Acidithiobacillus ferrivorans</name>
    <dbReference type="NCBI Taxonomy" id="160808"/>
    <lineage>
        <taxon>Bacteria</taxon>
        <taxon>Pseudomonadati</taxon>
        <taxon>Pseudomonadota</taxon>
        <taxon>Acidithiobacillia</taxon>
        <taxon>Acidithiobacillales</taxon>
        <taxon>Acidithiobacillaceae</taxon>
        <taxon>Acidithiobacillus</taxon>
    </lineage>
</organism>
<evidence type="ECO:0000256" key="1">
    <source>
        <dbReference type="SAM" id="MobiDB-lite"/>
    </source>
</evidence>
<evidence type="ECO:0000313" key="2">
    <source>
        <dbReference type="EMBL" id="CDQ10206.1"/>
    </source>
</evidence>
<evidence type="ECO:0000313" key="4">
    <source>
        <dbReference type="Proteomes" id="UP000193925"/>
    </source>
</evidence>
<dbReference type="EMBL" id="CCCS020000034">
    <property type="protein sequence ID" value="CDQ10206.1"/>
    <property type="molecule type" value="Genomic_DNA"/>
</dbReference>
<evidence type="ECO:0000313" key="3">
    <source>
        <dbReference type="EMBL" id="SMH64167.1"/>
    </source>
</evidence>
<feature type="compositionally biased region" description="Basic and acidic residues" evidence="1">
    <location>
        <begin position="99"/>
        <end position="116"/>
    </location>
</feature>
<feature type="region of interest" description="Disordered" evidence="1">
    <location>
        <begin position="94"/>
        <end position="116"/>
    </location>
</feature>
<keyword evidence="4" id="KW-1185">Reference proteome</keyword>
<dbReference type="EMBL" id="LT841305">
    <property type="protein sequence ID" value="SMH64167.1"/>
    <property type="molecule type" value="Genomic_DNA"/>
</dbReference>
<reference evidence="3 4" key="3">
    <citation type="submission" date="2017-03" db="EMBL/GenBank/DDBJ databases">
        <authorList>
            <person name="Regsiter A."/>
            <person name="William W."/>
        </authorList>
    </citation>
    <scope>NUCLEOTIDE SEQUENCE [LARGE SCALE GENOMIC DNA]</scope>
    <source>
        <strain evidence="3">PRJEB5721</strain>
    </source>
</reference>
<sequence length="116" mass="12744">MDALEELIKKGPDPAYKVKAVILERYQDILTARQLMWKWAAIASALGFDTTQGRQVSAVFRRVDMGVKAGKLKSPGKSTVVSVRTQAAIATDTAYGGFDKPKPKRVFDDDQQGEAK</sequence>
<dbReference type="AlphaFoldDB" id="A0A060UPJ1"/>
<dbReference type="Proteomes" id="UP000193925">
    <property type="component" value="Chromosome AFERRI"/>
</dbReference>
<protein>
    <submittedName>
        <fullName evidence="2">Uncharacterized protein</fullName>
    </submittedName>
</protein>
<name>A0A060UPJ1_9PROT</name>
<proteinExistence type="predicted"/>
<reference evidence="2" key="2">
    <citation type="submission" date="2014-07" db="EMBL/GenBank/DDBJ databases">
        <title>Initial genome analysis of the psychrotolerant acidophile Acidithiobacillus ferrivorans CF27: insights into iron and sulfur oxidation pathways and into biofilm formation.</title>
        <authorList>
            <person name="Talla E."/>
            <person name="Hedrich S."/>
            <person name="Mangenot S."/>
            <person name="Ji B."/>
            <person name="Johnson D.B."/>
            <person name="Barbe V."/>
            <person name="Bonnefoy V."/>
        </authorList>
    </citation>
    <scope>NUCLEOTIDE SEQUENCE [LARGE SCALE GENOMIC DNA]</scope>
    <source>
        <strain evidence="2">CF27</strain>
    </source>
</reference>
<reference evidence="2" key="1">
    <citation type="submission" date="2014-03" db="EMBL/GenBank/DDBJ databases">
        <authorList>
            <person name="Genoscope - CEA"/>
        </authorList>
    </citation>
    <scope>NUCLEOTIDE SEQUENCE [LARGE SCALE GENOMIC DNA]</scope>
    <source>
        <strain evidence="2">CF27</strain>
    </source>
</reference>
<dbReference type="RefSeq" id="WP_035192568.1">
    <property type="nucleotide sequence ID" value="NZ_CCCS020000034.1"/>
</dbReference>
<gene>
    <name evidence="3" type="ORF">AFERRI_10200</name>
    <name evidence="2" type="ORF">AFERRI_40158</name>
</gene>